<organism evidence="1 2">
    <name type="scientific">Anaerobutyricum hallii</name>
    <dbReference type="NCBI Taxonomy" id="39488"/>
    <lineage>
        <taxon>Bacteria</taxon>
        <taxon>Bacillati</taxon>
        <taxon>Bacillota</taxon>
        <taxon>Clostridia</taxon>
        <taxon>Lachnospirales</taxon>
        <taxon>Lachnospiraceae</taxon>
        <taxon>Anaerobutyricum</taxon>
    </lineage>
</organism>
<reference evidence="2" key="1">
    <citation type="submission" date="2017-09" db="EMBL/GenBank/DDBJ databases">
        <authorList>
            <person name="Shetty A S."/>
        </authorList>
    </citation>
    <scope>NUCLEOTIDE SEQUENCE [LARGE SCALE GENOMIC DNA]</scope>
</reference>
<evidence type="ECO:0000313" key="2">
    <source>
        <dbReference type="Proteomes" id="UP000217549"/>
    </source>
</evidence>
<dbReference type="EMBL" id="LT907978">
    <property type="protein sequence ID" value="SOB72257.1"/>
    <property type="molecule type" value="Genomic_DNA"/>
</dbReference>
<evidence type="ECO:0000313" key="1">
    <source>
        <dbReference type="EMBL" id="SOB72257.1"/>
    </source>
</evidence>
<dbReference type="RefSeq" id="WP_096240107.1">
    <property type="nucleotide sequence ID" value="NZ_LT907978.1"/>
</dbReference>
<sequence length="288" mass="33263">MQLRSKYFTYPVISEDTFFYENSFFTSSVEQTLDGYNIKLKLKATLINPELEDMVKTEDVLYAHHIECTQTCFRKVVLTNESEKEFILRDGDVNGLVQICSFLVANKDINKYSNKLFSSDFRGFRFDIEKGCIMAVGNQVNLRINKIRDDLANTASIFSIVPSRDETITNIKVDISGNKIVVVIPQETFSIYSNMSSSLDIQPVMHSMLIIPSLVYALTEVKDSRTHLYDYEDYRWYRSLRKAAEKMNVKFDEECLANMDPFDFAQKLLDSPIPKAVNYLRGDNDEED</sequence>
<protein>
    <submittedName>
        <fullName evidence="1">Uncharacterized protein</fullName>
    </submittedName>
</protein>
<dbReference type="Proteomes" id="UP000217549">
    <property type="component" value="Chromosome I"/>
</dbReference>
<dbReference type="AlphaFoldDB" id="A0A285PSL5"/>
<gene>
    <name evidence="1" type="ORF">EHLA_1538</name>
</gene>
<dbReference type="KEGG" id="ehl:EHLA_1538"/>
<name>A0A285PSL5_9FIRM</name>
<keyword evidence="2" id="KW-1185">Reference proteome</keyword>
<accession>A0A285PSL5</accession>
<proteinExistence type="predicted"/>